<keyword evidence="4" id="KW-1185">Reference proteome</keyword>
<accession>A0A9P6CJ94</accession>
<reference evidence="3" key="1">
    <citation type="submission" date="2020-11" db="EMBL/GenBank/DDBJ databases">
        <authorList>
            <consortium name="DOE Joint Genome Institute"/>
            <person name="Ahrendt S."/>
            <person name="Riley R."/>
            <person name="Andreopoulos W."/>
            <person name="Labutti K."/>
            <person name="Pangilinan J."/>
            <person name="Ruiz-Duenas F.J."/>
            <person name="Barrasa J.M."/>
            <person name="Sanchez-Garcia M."/>
            <person name="Camarero S."/>
            <person name="Miyauchi S."/>
            <person name="Serrano A."/>
            <person name="Linde D."/>
            <person name="Babiker R."/>
            <person name="Drula E."/>
            <person name="Ayuso-Fernandez I."/>
            <person name="Pacheco R."/>
            <person name="Padilla G."/>
            <person name="Ferreira P."/>
            <person name="Barriuso J."/>
            <person name="Kellner H."/>
            <person name="Castanera R."/>
            <person name="Alfaro M."/>
            <person name="Ramirez L."/>
            <person name="Pisabarro A.G."/>
            <person name="Kuo A."/>
            <person name="Tritt A."/>
            <person name="Lipzen A."/>
            <person name="He G."/>
            <person name="Yan M."/>
            <person name="Ng V."/>
            <person name="Cullen D."/>
            <person name="Martin F."/>
            <person name="Rosso M.-N."/>
            <person name="Henrissat B."/>
            <person name="Hibbett D."/>
            <person name="Martinez A.T."/>
            <person name="Grigoriev I.V."/>
        </authorList>
    </citation>
    <scope>NUCLEOTIDE SEQUENCE</scope>
    <source>
        <strain evidence="3">CBS 247.69</strain>
    </source>
</reference>
<dbReference type="InterPro" id="IPR041667">
    <property type="entry name" value="Cupin_8"/>
</dbReference>
<dbReference type="SMART" id="SM00558">
    <property type="entry name" value="JmjC"/>
    <property type="match status" value="1"/>
</dbReference>
<feature type="domain" description="JmjC" evidence="2">
    <location>
        <begin position="134"/>
        <end position="317"/>
    </location>
</feature>
<dbReference type="Gene3D" id="2.60.120.10">
    <property type="entry name" value="Jelly Rolls"/>
    <property type="match status" value="1"/>
</dbReference>
<evidence type="ECO:0000313" key="4">
    <source>
        <dbReference type="Proteomes" id="UP000807353"/>
    </source>
</evidence>
<dbReference type="InterPro" id="IPR003347">
    <property type="entry name" value="JmjC_dom"/>
</dbReference>
<proteinExistence type="predicted"/>
<dbReference type="InterPro" id="IPR014710">
    <property type="entry name" value="RmlC-like_jellyroll"/>
</dbReference>
<dbReference type="Proteomes" id="UP000807353">
    <property type="component" value="Unassembled WGS sequence"/>
</dbReference>
<dbReference type="PANTHER" id="PTHR12461">
    <property type="entry name" value="HYPOXIA-INDUCIBLE FACTOR 1 ALPHA INHIBITOR-RELATED"/>
    <property type="match status" value="1"/>
</dbReference>
<evidence type="ECO:0000256" key="1">
    <source>
        <dbReference type="SAM" id="MobiDB-lite"/>
    </source>
</evidence>
<comment type="caution">
    <text evidence="3">The sequence shown here is derived from an EMBL/GenBank/DDBJ whole genome shotgun (WGS) entry which is preliminary data.</text>
</comment>
<feature type="region of interest" description="Disordered" evidence="1">
    <location>
        <begin position="324"/>
        <end position="348"/>
    </location>
</feature>
<sequence>MEPHKAPLQWISKEYYELNGNHVEILHHPPSPVEFSRLAHISRPVIIKGFQIPAYKLWSTEYLVQRMGSQKISIAVTPNGFADAIVAGPGDKLYFAEPLVEQMTMSDFLSKLSSVSHSEVYYLQSQNGNIHSKYDSLSDSNGDIAPKVSEFGALKRDVPSDVSWCSKAFGKSPDAVNLWIGDSRSVTSFHNDPYENIYTVVRGAKHFTLLPPTEGWCLKERLYPHATYKRSSTSTLMLETSRSTNNIRWSSILNPHLPGSLHPDAHPIHITLRPGDTLYLPVGWWHHVRQSEDLTIALNWWYDLEMRGMTWVFLSFLRGVEDVPSGNEDSGKGRDKITSLVEEPPSNL</sequence>
<dbReference type="AlphaFoldDB" id="A0A9P6CJ94"/>
<name>A0A9P6CJ94_9AGAR</name>
<gene>
    <name evidence="3" type="ORF">BDZ94DRAFT_1219581</name>
</gene>
<dbReference type="PROSITE" id="PS51184">
    <property type="entry name" value="JMJC"/>
    <property type="match status" value="1"/>
</dbReference>
<dbReference type="PANTHER" id="PTHR12461:SF99">
    <property type="entry name" value="BIFUNCTIONAL PEPTIDASE AND (3S)-LYSYL HYDROXYLASE JMJD7"/>
    <property type="match status" value="1"/>
</dbReference>
<dbReference type="OrthoDB" id="424465at2759"/>
<protein>
    <submittedName>
        <fullName evidence="3">Cupin-like domain-containing protein</fullName>
    </submittedName>
</protein>
<dbReference type="Pfam" id="PF13621">
    <property type="entry name" value="Cupin_8"/>
    <property type="match status" value="1"/>
</dbReference>
<evidence type="ECO:0000259" key="2">
    <source>
        <dbReference type="PROSITE" id="PS51184"/>
    </source>
</evidence>
<evidence type="ECO:0000313" key="3">
    <source>
        <dbReference type="EMBL" id="KAF9462654.1"/>
    </source>
</evidence>
<dbReference type="SUPFAM" id="SSF51197">
    <property type="entry name" value="Clavaminate synthase-like"/>
    <property type="match status" value="1"/>
</dbReference>
<dbReference type="EMBL" id="MU150270">
    <property type="protein sequence ID" value="KAF9462654.1"/>
    <property type="molecule type" value="Genomic_DNA"/>
</dbReference>
<organism evidence="3 4">
    <name type="scientific">Collybia nuda</name>
    <dbReference type="NCBI Taxonomy" id="64659"/>
    <lineage>
        <taxon>Eukaryota</taxon>
        <taxon>Fungi</taxon>
        <taxon>Dikarya</taxon>
        <taxon>Basidiomycota</taxon>
        <taxon>Agaricomycotina</taxon>
        <taxon>Agaricomycetes</taxon>
        <taxon>Agaricomycetidae</taxon>
        <taxon>Agaricales</taxon>
        <taxon>Tricholomatineae</taxon>
        <taxon>Clitocybaceae</taxon>
        <taxon>Collybia</taxon>
    </lineage>
</organism>